<protein>
    <recommendedName>
        <fullName evidence="7">PhoU domain-containing protein</fullName>
    </recommendedName>
</protein>
<keyword evidence="5 6" id="KW-0472">Membrane</keyword>
<feature type="transmembrane region" description="Helical" evidence="6">
    <location>
        <begin position="136"/>
        <end position="154"/>
    </location>
</feature>
<feature type="transmembrane region" description="Helical" evidence="6">
    <location>
        <begin position="250"/>
        <end position="268"/>
    </location>
</feature>
<dbReference type="GO" id="GO:0005436">
    <property type="term" value="F:sodium:phosphate symporter activity"/>
    <property type="evidence" value="ECO:0007669"/>
    <property type="project" value="InterPro"/>
</dbReference>
<dbReference type="InterPro" id="IPR026022">
    <property type="entry name" value="PhoU_dom"/>
</dbReference>
<evidence type="ECO:0000259" key="7">
    <source>
        <dbReference type="Pfam" id="PF01895"/>
    </source>
</evidence>
<dbReference type="GO" id="GO:0005886">
    <property type="term" value="C:plasma membrane"/>
    <property type="evidence" value="ECO:0007669"/>
    <property type="project" value="UniProtKB-SubCell"/>
</dbReference>
<keyword evidence="2" id="KW-1003">Cell membrane</keyword>
<reference evidence="8" key="1">
    <citation type="submission" date="2017-03" db="EMBL/GenBank/DDBJ databases">
        <authorList>
            <consortium name="AG Boll"/>
        </authorList>
    </citation>
    <scope>NUCLEOTIDE SEQUENCE [LARGE SCALE GENOMIC DNA]</scope>
    <source>
        <strain evidence="8">Chol</strain>
    </source>
</reference>
<evidence type="ECO:0000313" key="9">
    <source>
        <dbReference type="Proteomes" id="UP000242886"/>
    </source>
</evidence>
<dbReference type="Pfam" id="PF02690">
    <property type="entry name" value="Na_Pi_cotrans"/>
    <property type="match status" value="2"/>
</dbReference>
<feature type="transmembrane region" description="Helical" evidence="6">
    <location>
        <begin position="6"/>
        <end position="28"/>
    </location>
</feature>
<keyword evidence="4 6" id="KW-1133">Transmembrane helix</keyword>
<comment type="subcellular location">
    <subcellularLocation>
        <location evidence="1">Cell membrane</location>
        <topology evidence="1">Multi-pass membrane protein</topology>
    </subcellularLocation>
</comment>
<evidence type="ECO:0000256" key="4">
    <source>
        <dbReference type="ARBA" id="ARBA00022989"/>
    </source>
</evidence>
<evidence type="ECO:0000256" key="1">
    <source>
        <dbReference type="ARBA" id="ARBA00004651"/>
    </source>
</evidence>
<evidence type="ECO:0000256" key="2">
    <source>
        <dbReference type="ARBA" id="ARBA00022475"/>
    </source>
</evidence>
<dbReference type="Gene3D" id="1.20.58.220">
    <property type="entry name" value="Phosphate transport system protein phou homolog 2, domain 2"/>
    <property type="match status" value="1"/>
</dbReference>
<evidence type="ECO:0000313" key="8">
    <source>
        <dbReference type="EMBL" id="SMB24876.1"/>
    </source>
</evidence>
<dbReference type="NCBIfam" id="TIGR00704">
    <property type="entry name" value="NaPi_cotrn_rel"/>
    <property type="match status" value="1"/>
</dbReference>
<dbReference type="GO" id="GO:0044341">
    <property type="term" value="P:sodium-dependent phosphate transport"/>
    <property type="evidence" value="ECO:0007669"/>
    <property type="project" value="InterPro"/>
</dbReference>
<dbReference type="InterPro" id="IPR038078">
    <property type="entry name" value="PhoU-like_sf"/>
</dbReference>
<dbReference type="EMBL" id="LT837803">
    <property type="protein sequence ID" value="SMB24876.1"/>
    <property type="molecule type" value="Genomic_DNA"/>
</dbReference>
<feature type="transmembrane region" description="Helical" evidence="6">
    <location>
        <begin position="105"/>
        <end position="124"/>
    </location>
</feature>
<sequence>MEETVGVRILLDLIGGVALLLWGLYMVQTGIVRAYGARIRRFLGRVLKNRYHAFAAGLGVTAILQSSTATSLMLTSFAAAGLVQLGPALAVMLGANVGTTLIVQLLSFDSSIISPLLLTTGVLAYKRGARTVVKDLGRVAIGLGLMLLSLHLLLDSLAPAEHVPVVRALFAAVTNEPLLTLLIGAVLAWASHSSVATVLLTMSLVSSHFLTPFAALALVLGANLGSAFNPLLEGMGSGNPAHRRMPVGNLINRLVGCLIFMPFLAPIVELLESFYQNPVRLVADFHTLFNLIMALLFILPLNLYARVLEKLLPEVKTTDDLTTPIYLDASVIETPSVALACAARETMRMGDIIDTMLQQSMTAILTNDRMLVGEISDKDNAVDRLNEAIKLYIVKVTHGSLDDVEGQRAMEILNLAINLEHIGDIIDMNLMELAGKKIRGQLEFSAEGAAELEEFHRIVRDNLKLAMTVFLSGDVKAARQLLEEKSRIRELEFAAAEKHMARLKVGRVESIETSALHIDILRDLKRIHSHICSAAYPALEAAGQLNRTRLKPPSIRIGKKKQFSMNMNGRIAKEEAGN</sequence>
<proteinExistence type="predicted"/>
<name>A0A7Z7HQK1_9PROT</name>
<dbReference type="NCBIfam" id="NF037997">
    <property type="entry name" value="Na_Pi_symport"/>
    <property type="match status" value="1"/>
</dbReference>
<feature type="domain" description="PhoU" evidence="7">
    <location>
        <begin position="347"/>
        <end position="426"/>
    </location>
</feature>
<evidence type="ECO:0000256" key="5">
    <source>
        <dbReference type="ARBA" id="ARBA00023136"/>
    </source>
</evidence>
<feature type="transmembrane region" description="Helical" evidence="6">
    <location>
        <begin position="166"/>
        <end position="189"/>
    </location>
</feature>
<keyword evidence="3 6" id="KW-0812">Transmembrane</keyword>
<keyword evidence="9" id="KW-1185">Reference proteome</keyword>
<dbReference type="Pfam" id="PF01895">
    <property type="entry name" value="PhoU"/>
    <property type="match status" value="2"/>
</dbReference>
<feature type="transmembrane region" description="Helical" evidence="6">
    <location>
        <begin position="49"/>
        <end position="66"/>
    </location>
</feature>
<gene>
    <name evidence="8" type="ORF">SDENCHOL_11162</name>
</gene>
<dbReference type="PANTHER" id="PTHR10010">
    <property type="entry name" value="SOLUTE CARRIER FAMILY 34 SODIUM PHOSPHATE , MEMBER 2-RELATED"/>
    <property type="match status" value="1"/>
</dbReference>
<organism evidence="8 9">
    <name type="scientific">Sterolibacterium denitrificans</name>
    <dbReference type="NCBI Taxonomy" id="157592"/>
    <lineage>
        <taxon>Bacteria</taxon>
        <taxon>Pseudomonadati</taxon>
        <taxon>Pseudomonadota</taxon>
        <taxon>Betaproteobacteria</taxon>
        <taxon>Nitrosomonadales</taxon>
        <taxon>Sterolibacteriaceae</taxon>
        <taxon>Sterolibacterium</taxon>
    </lineage>
</organism>
<feature type="transmembrane region" description="Helical" evidence="6">
    <location>
        <begin position="288"/>
        <end position="305"/>
    </location>
</feature>
<dbReference type="PANTHER" id="PTHR10010:SF46">
    <property type="entry name" value="SODIUM-DEPENDENT PHOSPHATE TRANSPORT PROTEIN 2B"/>
    <property type="match status" value="1"/>
</dbReference>
<feature type="transmembrane region" description="Helical" evidence="6">
    <location>
        <begin position="209"/>
        <end position="229"/>
    </location>
</feature>
<dbReference type="InterPro" id="IPR004633">
    <property type="entry name" value="NaPi_cotrn-rel/YqeW-like"/>
</dbReference>
<dbReference type="InterPro" id="IPR003841">
    <property type="entry name" value="Na/Pi_transpt"/>
</dbReference>
<dbReference type="Proteomes" id="UP000242886">
    <property type="component" value="Chromosome SDENCHOL"/>
</dbReference>
<accession>A0A7Z7HQK1</accession>
<feature type="domain" description="PhoU" evidence="7">
    <location>
        <begin position="453"/>
        <end position="535"/>
    </location>
</feature>
<dbReference type="AlphaFoldDB" id="A0A7Z7HQK1"/>
<evidence type="ECO:0000256" key="3">
    <source>
        <dbReference type="ARBA" id="ARBA00022692"/>
    </source>
</evidence>
<dbReference type="SUPFAM" id="SSF109755">
    <property type="entry name" value="PhoU-like"/>
    <property type="match status" value="1"/>
</dbReference>
<evidence type="ECO:0000256" key="6">
    <source>
        <dbReference type="SAM" id="Phobius"/>
    </source>
</evidence>